<proteinExistence type="predicted"/>
<accession>A0A9D9DUY0</accession>
<comment type="caution">
    <text evidence="1">The sequence shown here is derived from an EMBL/GenBank/DDBJ whole genome shotgun (WGS) entry which is preliminary data.</text>
</comment>
<dbReference type="AlphaFoldDB" id="A0A9D9DUY0"/>
<organism evidence="1 2">
    <name type="scientific">Candidatus Pullibacteroides excrementavium</name>
    <dbReference type="NCBI Taxonomy" id="2840905"/>
    <lineage>
        <taxon>Bacteria</taxon>
        <taxon>Pseudomonadati</taxon>
        <taxon>Bacteroidota</taxon>
        <taxon>Bacteroidia</taxon>
        <taxon>Bacteroidales</taxon>
        <taxon>Candidatus Pullibacteroides</taxon>
    </lineage>
</organism>
<dbReference type="EMBL" id="JADIMZ010000005">
    <property type="protein sequence ID" value="MBO8431744.1"/>
    <property type="molecule type" value="Genomic_DNA"/>
</dbReference>
<evidence type="ECO:0000313" key="2">
    <source>
        <dbReference type="Proteomes" id="UP000823612"/>
    </source>
</evidence>
<sequence>MDTPKKDRLQVPGLHDILRKISGTYGWDSHLAEEHAKEVFKSLLDAKTADHLVSLFVHDSVLFARLDSAAARQELSYRKEMLRQAINEKLHGEVIKAIVIQ</sequence>
<dbReference type="InterPro" id="IPR007922">
    <property type="entry name" value="DciA-like"/>
</dbReference>
<dbReference type="Proteomes" id="UP000823612">
    <property type="component" value="Unassembled WGS sequence"/>
</dbReference>
<evidence type="ECO:0000313" key="1">
    <source>
        <dbReference type="EMBL" id="MBO8431744.1"/>
    </source>
</evidence>
<name>A0A9D9DUY0_9BACT</name>
<protein>
    <submittedName>
        <fullName evidence="1">DUF721 domain-containing protein</fullName>
    </submittedName>
</protein>
<reference evidence="1" key="1">
    <citation type="submission" date="2020-10" db="EMBL/GenBank/DDBJ databases">
        <authorList>
            <person name="Gilroy R."/>
        </authorList>
    </citation>
    <scope>NUCLEOTIDE SEQUENCE</scope>
    <source>
        <strain evidence="1">2889</strain>
    </source>
</reference>
<gene>
    <name evidence="1" type="ORF">IAB08_00405</name>
</gene>
<reference evidence="1" key="2">
    <citation type="journal article" date="2021" name="PeerJ">
        <title>Extensive microbial diversity within the chicken gut microbiome revealed by metagenomics and culture.</title>
        <authorList>
            <person name="Gilroy R."/>
            <person name="Ravi A."/>
            <person name="Getino M."/>
            <person name="Pursley I."/>
            <person name="Horton D.L."/>
            <person name="Alikhan N.F."/>
            <person name="Baker D."/>
            <person name="Gharbi K."/>
            <person name="Hall N."/>
            <person name="Watson M."/>
            <person name="Adriaenssens E.M."/>
            <person name="Foster-Nyarko E."/>
            <person name="Jarju S."/>
            <person name="Secka A."/>
            <person name="Antonio M."/>
            <person name="Oren A."/>
            <person name="Chaudhuri R.R."/>
            <person name="La Ragione R."/>
            <person name="Hildebrand F."/>
            <person name="Pallen M.J."/>
        </authorList>
    </citation>
    <scope>NUCLEOTIDE SEQUENCE</scope>
    <source>
        <strain evidence="1">2889</strain>
    </source>
</reference>
<dbReference type="Pfam" id="PF05258">
    <property type="entry name" value="DciA"/>
    <property type="match status" value="1"/>
</dbReference>